<dbReference type="InterPro" id="IPR035906">
    <property type="entry name" value="MetI-like_sf"/>
</dbReference>
<proteinExistence type="inferred from homology"/>
<evidence type="ECO:0000256" key="5">
    <source>
        <dbReference type="ARBA" id="ARBA00022989"/>
    </source>
</evidence>
<feature type="transmembrane region" description="Helical" evidence="7">
    <location>
        <begin position="243"/>
        <end position="263"/>
    </location>
</feature>
<dbReference type="Pfam" id="PF00528">
    <property type="entry name" value="BPD_transp_1"/>
    <property type="match status" value="1"/>
</dbReference>
<evidence type="ECO:0000256" key="3">
    <source>
        <dbReference type="ARBA" id="ARBA00022475"/>
    </source>
</evidence>
<name>A0ABW5RC57_9BACL</name>
<evidence type="ECO:0000313" key="9">
    <source>
        <dbReference type="EMBL" id="MFD2672593.1"/>
    </source>
</evidence>
<keyword evidence="2 7" id="KW-0813">Transport</keyword>
<comment type="subcellular location">
    <subcellularLocation>
        <location evidence="1 7">Cell membrane</location>
        <topology evidence="1 7">Multi-pass membrane protein</topology>
    </subcellularLocation>
</comment>
<feature type="domain" description="ABC transmembrane type-1" evidence="8">
    <location>
        <begin position="72"/>
        <end position="264"/>
    </location>
</feature>
<dbReference type="RefSeq" id="WP_379930156.1">
    <property type="nucleotide sequence ID" value="NZ_JBHUMM010000042.1"/>
</dbReference>
<keyword evidence="10" id="KW-1185">Reference proteome</keyword>
<feature type="transmembrane region" description="Helical" evidence="7">
    <location>
        <begin position="68"/>
        <end position="93"/>
    </location>
</feature>
<reference evidence="10" key="1">
    <citation type="journal article" date="2019" name="Int. J. Syst. Evol. Microbiol.">
        <title>The Global Catalogue of Microorganisms (GCM) 10K type strain sequencing project: providing services to taxonomists for standard genome sequencing and annotation.</title>
        <authorList>
            <consortium name="The Broad Institute Genomics Platform"/>
            <consortium name="The Broad Institute Genome Sequencing Center for Infectious Disease"/>
            <person name="Wu L."/>
            <person name="Ma J."/>
        </authorList>
    </citation>
    <scope>NUCLEOTIDE SEQUENCE [LARGE SCALE GENOMIC DNA]</scope>
    <source>
        <strain evidence="10">KCTC 33676</strain>
    </source>
</reference>
<evidence type="ECO:0000313" key="10">
    <source>
        <dbReference type="Proteomes" id="UP001597497"/>
    </source>
</evidence>
<dbReference type="Gene3D" id="1.10.3720.10">
    <property type="entry name" value="MetI-like"/>
    <property type="match status" value="1"/>
</dbReference>
<dbReference type="SUPFAM" id="SSF161098">
    <property type="entry name" value="MetI-like"/>
    <property type="match status" value="1"/>
</dbReference>
<dbReference type="EMBL" id="JBHUMM010000042">
    <property type="protein sequence ID" value="MFD2672593.1"/>
    <property type="molecule type" value="Genomic_DNA"/>
</dbReference>
<gene>
    <name evidence="9" type="ORF">ACFSUC_13575</name>
</gene>
<comment type="similarity">
    <text evidence="7">Belongs to the binding-protein-dependent transport system permease family.</text>
</comment>
<organism evidence="9 10">
    <name type="scientific">Marinicrinis sediminis</name>
    <dbReference type="NCBI Taxonomy" id="1652465"/>
    <lineage>
        <taxon>Bacteria</taxon>
        <taxon>Bacillati</taxon>
        <taxon>Bacillota</taxon>
        <taxon>Bacilli</taxon>
        <taxon>Bacillales</taxon>
        <taxon>Paenibacillaceae</taxon>
    </lineage>
</organism>
<sequence length="279" mass="32216">MNMNIRLNGQKTLRFLFLLIGVSMILFPLAVTLFTAMKTPEESAESFFSLPGSFYLGNFTEVIQKSNYWTYVMNSVIITGVSVLIILIIVPLVSYSISRNIHKRFYRWLYVAIIGGMFVPFQVIMLPLVKQMSALHLMNQTGIIILYVTFAFIQGVFLCVGYLNSIPLEIEEAGVMDGCSIWQIFFRIVWPLLKPITFTIVIIKALWIWNDFLLPLIILNKSSEYWTLQLFQYNFKSQYSFDYNLAFASYVLSMLPIMIMYMFTQRYIVSGLTDGAIKS</sequence>
<dbReference type="InterPro" id="IPR000515">
    <property type="entry name" value="MetI-like"/>
</dbReference>
<keyword evidence="5 7" id="KW-1133">Transmembrane helix</keyword>
<evidence type="ECO:0000256" key="2">
    <source>
        <dbReference type="ARBA" id="ARBA00022448"/>
    </source>
</evidence>
<evidence type="ECO:0000256" key="1">
    <source>
        <dbReference type="ARBA" id="ARBA00004651"/>
    </source>
</evidence>
<feature type="transmembrane region" description="Helical" evidence="7">
    <location>
        <begin position="105"/>
        <end position="129"/>
    </location>
</feature>
<feature type="transmembrane region" description="Helical" evidence="7">
    <location>
        <begin position="184"/>
        <end position="209"/>
    </location>
</feature>
<dbReference type="PANTHER" id="PTHR43744:SF12">
    <property type="entry name" value="ABC TRANSPORTER PERMEASE PROTEIN MG189-RELATED"/>
    <property type="match status" value="1"/>
</dbReference>
<protein>
    <submittedName>
        <fullName evidence="9">Carbohydrate ABC transporter permease</fullName>
    </submittedName>
</protein>
<accession>A0ABW5RC57</accession>
<dbReference type="PANTHER" id="PTHR43744">
    <property type="entry name" value="ABC TRANSPORTER PERMEASE PROTEIN MG189-RELATED-RELATED"/>
    <property type="match status" value="1"/>
</dbReference>
<keyword evidence="4 7" id="KW-0812">Transmembrane</keyword>
<feature type="transmembrane region" description="Helical" evidence="7">
    <location>
        <begin position="141"/>
        <end position="163"/>
    </location>
</feature>
<evidence type="ECO:0000256" key="6">
    <source>
        <dbReference type="ARBA" id="ARBA00023136"/>
    </source>
</evidence>
<dbReference type="CDD" id="cd06261">
    <property type="entry name" value="TM_PBP2"/>
    <property type="match status" value="1"/>
</dbReference>
<keyword evidence="6 7" id="KW-0472">Membrane</keyword>
<keyword evidence="3" id="KW-1003">Cell membrane</keyword>
<comment type="caution">
    <text evidence="9">The sequence shown here is derived from an EMBL/GenBank/DDBJ whole genome shotgun (WGS) entry which is preliminary data.</text>
</comment>
<evidence type="ECO:0000259" key="8">
    <source>
        <dbReference type="PROSITE" id="PS50928"/>
    </source>
</evidence>
<evidence type="ECO:0000256" key="4">
    <source>
        <dbReference type="ARBA" id="ARBA00022692"/>
    </source>
</evidence>
<dbReference type="PROSITE" id="PS50928">
    <property type="entry name" value="ABC_TM1"/>
    <property type="match status" value="1"/>
</dbReference>
<evidence type="ECO:0000256" key="7">
    <source>
        <dbReference type="RuleBase" id="RU363032"/>
    </source>
</evidence>
<dbReference type="Proteomes" id="UP001597497">
    <property type="component" value="Unassembled WGS sequence"/>
</dbReference>
<feature type="transmembrane region" description="Helical" evidence="7">
    <location>
        <begin position="12"/>
        <end position="37"/>
    </location>
</feature>